<protein>
    <submittedName>
        <fullName evidence="2">Uncharacterized protein</fullName>
    </submittedName>
</protein>
<dbReference type="Proteomes" id="UP001140513">
    <property type="component" value="Unassembled WGS sequence"/>
</dbReference>
<evidence type="ECO:0000313" key="2">
    <source>
        <dbReference type="EMBL" id="KAJ4352557.1"/>
    </source>
</evidence>
<evidence type="ECO:0000313" key="3">
    <source>
        <dbReference type="Proteomes" id="UP001140513"/>
    </source>
</evidence>
<dbReference type="EMBL" id="JAPEUX010000005">
    <property type="protein sequence ID" value="KAJ4352557.1"/>
    <property type="molecule type" value="Genomic_DNA"/>
</dbReference>
<sequence length="523" mass="59807">MSRFISLMQTYAAPEIVISDADKETIKDLYRDSFQNDPSMKVLLTENAQQDERYLAMPGRLLSSPGSLHTEIHSIFRIQNFAHDSSEFPANLLSIGPLIGDARALEAWHAMCPALVLATKILVDPHMEPFWFHLMYGAPMTGYNRKPYLERSPQEDDLITARKDFRDLLRTLRDRMTFFWHPSDGPTGNPLHGCYYPSFWDALCHLDPRNRGWDLYDRYKGGWFKVASYQYSGHIALSSNFLFHLLSPASPTRVSEAKYARLQVSLATTIVHELAHAIYRFRYLSSPEMFIRPEDLSRGETPGCINPDAQVKKTHDPSNVMAGQEMFVFPSDLVNEAGWSFEYSLWGGVCLMCDLIGLKVGEMQAVLWEDHLSVPDIRVPVNDKWVQALFHKKTWAHFATHIGQLLNVVKQPTTFYMGRYCMESQTFDIVLYDTSLAEDQITDIREWCRQVRKMDIAEAIKSGKFYEQTKIRMGYRAWGIGSIMRFVKAGETKDSGPPAGEAPWLDYPDADPVSPEADMSEPR</sequence>
<feature type="region of interest" description="Disordered" evidence="1">
    <location>
        <begin position="491"/>
        <end position="523"/>
    </location>
</feature>
<proteinExistence type="predicted"/>
<dbReference type="OrthoDB" id="3786030at2759"/>
<organism evidence="2 3">
    <name type="scientific">Didymosphaeria variabile</name>
    <dbReference type="NCBI Taxonomy" id="1932322"/>
    <lineage>
        <taxon>Eukaryota</taxon>
        <taxon>Fungi</taxon>
        <taxon>Dikarya</taxon>
        <taxon>Ascomycota</taxon>
        <taxon>Pezizomycotina</taxon>
        <taxon>Dothideomycetes</taxon>
        <taxon>Pleosporomycetidae</taxon>
        <taxon>Pleosporales</taxon>
        <taxon>Massarineae</taxon>
        <taxon>Didymosphaeriaceae</taxon>
        <taxon>Didymosphaeria</taxon>
    </lineage>
</organism>
<dbReference type="GeneID" id="80911436"/>
<evidence type="ECO:0000256" key="1">
    <source>
        <dbReference type="SAM" id="MobiDB-lite"/>
    </source>
</evidence>
<accession>A0A9W9CAW9</accession>
<reference evidence="2" key="1">
    <citation type="submission" date="2022-10" db="EMBL/GenBank/DDBJ databases">
        <title>Tapping the CABI collections for fungal endophytes: first genome assemblies for Collariella, Neodidymelliopsis, Ascochyta clinopodiicola, Didymella pomorum, Didymosphaeria variabile, Neocosmospora piperis and Neocucurbitaria cava.</title>
        <authorList>
            <person name="Hill R."/>
        </authorList>
    </citation>
    <scope>NUCLEOTIDE SEQUENCE</scope>
    <source>
        <strain evidence="2">IMI 356815</strain>
    </source>
</reference>
<comment type="caution">
    <text evidence="2">The sequence shown here is derived from an EMBL/GenBank/DDBJ whole genome shotgun (WGS) entry which is preliminary data.</text>
</comment>
<keyword evidence="3" id="KW-1185">Reference proteome</keyword>
<name>A0A9W9CAW9_9PLEO</name>
<dbReference type="AlphaFoldDB" id="A0A9W9CAW9"/>
<dbReference type="RefSeq" id="XP_056070913.1">
    <property type="nucleotide sequence ID" value="XM_056216666.1"/>
</dbReference>
<gene>
    <name evidence="2" type="ORF">N0V89_007906</name>
</gene>